<dbReference type="NCBIfam" id="TIGR01487">
    <property type="entry name" value="Pglycolate_arch"/>
    <property type="match status" value="1"/>
</dbReference>
<dbReference type="CDD" id="cd07514">
    <property type="entry name" value="HAD_Pase"/>
    <property type="match status" value="1"/>
</dbReference>
<keyword evidence="4 5" id="KW-0119">Carbohydrate metabolism</keyword>
<evidence type="ECO:0000256" key="4">
    <source>
        <dbReference type="ARBA" id="ARBA00023277"/>
    </source>
</evidence>
<dbReference type="SUPFAM" id="SSF56784">
    <property type="entry name" value="HAD-like"/>
    <property type="match status" value="1"/>
</dbReference>
<evidence type="ECO:0000256" key="5">
    <source>
        <dbReference type="HAMAP-Rule" id="MF_01419"/>
    </source>
</evidence>
<dbReference type="InterPro" id="IPR023214">
    <property type="entry name" value="HAD_sf"/>
</dbReference>
<dbReference type="HAMAP" id="MF_01419">
    <property type="entry name" value="GPH_hydrolase_arch"/>
    <property type="match status" value="1"/>
</dbReference>
<dbReference type="Gene3D" id="3.40.50.1000">
    <property type="entry name" value="HAD superfamily/HAD-like"/>
    <property type="match status" value="1"/>
</dbReference>
<dbReference type="InterPro" id="IPR006382">
    <property type="entry name" value="PGPase"/>
</dbReference>
<feature type="binding site" evidence="5">
    <location>
        <position position="189"/>
    </location>
    <ligand>
        <name>Mg(2+)</name>
        <dbReference type="ChEBI" id="CHEBI:18420"/>
    </ligand>
</feature>
<dbReference type="EMBL" id="QMRA01000094">
    <property type="protein sequence ID" value="RLE52864.1"/>
    <property type="molecule type" value="Genomic_DNA"/>
</dbReference>
<evidence type="ECO:0000256" key="6">
    <source>
        <dbReference type="NCBIfam" id="TIGR01487"/>
    </source>
</evidence>
<dbReference type="GO" id="GO:0005829">
    <property type="term" value="C:cytosol"/>
    <property type="evidence" value="ECO:0007669"/>
    <property type="project" value="TreeGrafter"/>
</dbReference>
<gene>
    <name evidence="7" type="ORF">DRJ26_04145</name>
</gene>
<dbReference type="Gene3D" id="3.90.1070.10">
    <property type="match status" value="1"/>
</dbReference>
<dbReference type="GO" id="GO:0008967">
    <property type="term" value="F:phosphoglycolate phosphatase activity"/>
    <property type="evidence" value="ECO:0007669"/>
    <property type="project" value="UniProtKB-UniRule"/>
</dbReference>
<organism evidence="7 8">
    <name type="scientific">Thermoproteota archaeon</name>
    <dbReference type="NCBI Taxonomy" id="2056631"/>
    <lineage>
        <taxon>Archaea</taxon>
        <taxon>Thermoproteota</taxon>
    </lineage>
</organism>
<keyword evidence="2 5" id="KW-0378">Hydrolase</keyword>
<dbReference type="EC" id="3.1.3.18" evidence="5 6"/>
<protein>
    <recommendedName>
        <fullName evidence="5 6">Phosphoglycolate phosphatase</fullName>
        <shortName evidence="5">PGP</shortName>
        <shortName evidence="5">PGPase</shortName>
        <ecNumber evidence="5 6">3.1.3.18</ecNumber>
    </recommendedName>
</protein>
<name>A0A497EZN0_9CREN</name>
<dbReference type="AlphaFoldDB" id="A0A497EZN0"/>
<evidence type="ECO:0000256" key="2">
    <source>
        <dbReference type="ARBA" id="ARBA00022801"/>
    </source>
</evidence>
<dbReference type="InterPro" id="IPR036412">
    <property type="entry name" value="HAD-like_sf"/>
</dbReference>
<comment type="caution">
    <text evidence="7">The sequence shown here is derived from an EMBL/GenBank/DDBJ whole genome shotgun (WGS) entry which is preliminary data.</text>
</comment>
<dbReference type="GO" id="GO:0000287">
    <property type="term" value="F:magnesium ion binding"/>
    <property type="evidence" value="ECO:0007669"/>
    <property type="project" value="InterPro"/>
</dbReference>
<comment type="catalytic activity">
    <reaction evidence="5">
        <text>2-phosphoglycolate + H2O = glycolate + phosphate</text>
        <dbReference type="Rhea" id="RHEA:14369"/>
        <dbReference type="ChEBI" id="CHEBI:15377"/>
        <dbReference type="ChEBI" id="CHEBI:29805"/>
        <dbReference type="ChEBI" id="CHEBI:43474"/>
        <dbReference type="ChEBI" id="CHEBI:58033"/>
        <dbReference type="EC" id="3.1.3.18"/>
    </reaction>
</comment>
<feature type="active site" description="Nucleophile" evidence="5">
    <location>
        <position position="14"/>
    </location>
</feature>
<sequence length="241" mass="26437">MIEVLKKVKAIAIDVDGTITDETGALHLESIRVLRKVKEKLKIKVVLASGNAYPVLMGLARYIGKIDLVIAENGGVVGFQNKFKINGNPEIGLKARKLISEKLGDIVYESWQNKFRFVDFAFKLREGHTWSEAVKKVKHLIEGEVPEAVVAFSGVAIHVKDRVVNKGVGLRIAAEMLNLNPKDFMAIGDSDVDVEMMIEAGISIAVSNASKKAIKVANIVTSKPRGWGFIEALEMLLKTKS</sequence>
<comment type="function">
    <text evidence="5">Catalyzes the dephosphorylation of 2-phosphoglycolate.</text>
</comment>
<evidence type="ECO:0000256" key="3">
    <source>
        <dbReference type="ARBA" id="ARBA00022842"/>
    </source>
</evidence>
<proteinExistence type="inferred from homology"/>
<feature type="binding site" evidence="5">
    <location>
        <position position="16"/>
    </location>
    <ligand>
        <name>Mg(2+)</name>
        <dbReference type="ChEBI" id="CHEBI:18420"/>
    </ligand>
</feature>
<reference evidence="7 8" key="1">
    <citation type="submission" date="2018-06" db="EMBL/GenBank/DDBJ databases">
        <title>Extensive metabolic versatility and redundancy in microbially diverse, dynamic hydrothermal sediments.</title>
        <authorList>
            <person name="Dombrowski N."/>
            <person name="Teske A."/>
            <person name="Baker B.J."/>
        </authorList>
    </citation>
    <scope>NUCLEOTIDE SEQUENCE [LARGE SCALE GENOMIC DNA]</scope>
    <source>
        <strain evidence="7">B20_G2</strain>
    </source>
</reference>
<keyword evidence="3 5" id="KW-0460">Magnesium</keyword>
<feature type="binding site" evidence="5">
    <location>
        <position position="14"/>
    </location>
    <ligand>
        <name>Mg(2+)</name>
        <dbReference type="ChEBI" id="CHEBI:18420"/>
    </ligand>
</feature>
<evidence type="ECO:0000313" key="8">
    <source>
        <dbReference type="Proteomes" id="UP000269499"/>
    </source>
</evidence>
<feature type="binding site" evidence="5">
    <location>
        <position position="193"/>
    </location>
    <ligand>
        <name>Mg(2+)</name>
        <dbReference type="ChEBI" id="CHEBI:18420"/>
    </ligand>
</feature>
<evidence type="ECO:0000256" key="1">
    <source>
        <dbReference type="ARBA" id="ARBA00022723"/>
    </source>
</evidence>
<dbReference type="NCBIfam" id="TIGR01482">
    <property type="entry name" value="SPP-subfamily"/>
    <property type="match status" value="1"/>
</dbReference>
<comment type="cofactor">
    <cofactor evidence="5">
        <name>Mg(2+)</name>
        <dbReference type="ChEBI" id="CHEBI:18420"/>
    </cofactor>
</comment>
<dbReference type="PANTHER" id="PTHR10000">
    <property type="entry name" value="PHOSPHOSERINE PHOSPHATASE"/>
    <property type="match status" value="1"/>
</dbReference>
<dbReference type="Pfam" id="PF08282">
    <property type="entry name" value="Hydrolase_3"/>
    <property type="match status" value="2"/>
</dbReference>
<dbReference type="PANTHER" id="PTHR10000:SF8">
    <property type="entry name" value="HAD SUPERFAMILY HYDROLASE-LIKE, TYPE 3"/>
    <property type="match status" value="1"/>
</dbReference>
<dbReference type="InterPro" id="IPR006379">
    <property type="entry name" value="HAD-SF_hydro_IIB"/>
</dbReference>
<keyword evidence="1 5" id="KW-0479">Metal-binding</keyword>
<dbReference type="Proteomes" id="UP000269499">
    <property type="component" value="Unassembled WGS sequence"/>
</dbReference>
<accession>A0A497EZN0</accession>
<feature type="binding site" evidence="5">
    <location>
        <position position="166"/>
    </location>
    <ligand>
        <name>substrate</name>
    </ligand>
</feature>
<evidence type="ECO:0000313" key="7">
    <source>
        <dbReference type="EMBL" id="RLE52864.1"/>
    </source>
</evidence>
<comment type="similarity">
    <text evidence="5">Belongs to the archaeal SPP-like hydrolase family.</text>
</comment>
<dbReference type="NCBIfam" id="TIGR01484">
    <property type="entry name" value="HAD-SF-IIB"/>
    <property type="match status" value="1"/>
</dbReference>